<dbReference type="GO" id="GO:0097550">
    <property type="term" value="C:transcription preinitiation complex"/>
    <property type="evidence" value="ECO:0007669"/>
    <property type="project" value="TreeGrafter"/>
</dbReference>
<feature type="domain" description="Cyclin-like" evidence="3">
    <location>
        <begin position="113"/>
        <end position="194"/>
    </location>
</feature>
<dbReference type="GO" id="GO:0017025">
    <property type="term" value="F:TBP-class protein binding"/>
    <property type="evidence" value="ECO:0007669"/>
    <property type="project" value="InterPro"/>
</dbReference>
<evidence type="ECO:0000256" key="2">
    <source>
        <dbReference type="ARBA" id="ARBA00023163"/>
    </source>
</evidence>
<dbReference type="AlphaFoldDB" id="X1DDR5"/>
<dbReference type="EMBL" id="BART01022288">
    <property type="protein sequence ID" value="GAG94546.1"/>
    <property type="molecule type" value="Genomic_DNA"/>
</dbReference>
<protein>
    <recommendedName>
        <fullName evidence="3">Cyclin-like domain-containing protein</fullName>
    </recommendedName>
</protein>
<dbReference type="Gene3D" id="1.10.472.10">
    <property type="entry name" value="Cyclin-like"/>
    <property type="match status" value="1"/>
</dbReference>
<dbReference type="PANTHER" id="PTHR11618:SF13">
    <property type="entry name" value="TRANSCRIPTION INITIATION FACTOR IIB"/>
    <property type="match status" value="1"/>
</dbReference>
<reference evidence="4" key="1">
    <citation type="journal article" date="2014" name="Front. Microbiol.">
        <title>High frequency of phylogenetically diverse reductive dehalogenase-homologous genes in deep subseafloor sedimentary metagenomes.</title>
        <authorList>
            <person name="Kawai M."/>
            <person name="Futagami T."/>
            <person name="Toyoda A."/>
            <person name="Takaki Y."/>
            <person name="Nishi S."/>
            <person name="Hori S."/>
            <person name="Arai W."/>
            <person name="Tsubouchi T."/>
            <person name="Morono Y."/>
            <person name="Uchiyama I."/>
            <person name="Ito T."/>
            <person name="Fujiyama A."/>
            <person name="Inagaki F."/>
            <person name="Takami H."/>
        </authorList>
    </citation>
    <scope>NUCLEOTIDE SEQUENCE</scope>
    <source>
        <strain evidence="4">Expedition CK06-06</strain>
    </source>
</reference>
<dbReference type="SUPFAM" id="SSF47954">
    <property type="entry name" value="Cyclin-like"/>
    <property type="match status" value="2"/>
</dbReference>
<sequence>MIIEIEENLSDYCIECEGSIIYTPEIGETVCNQCGLVINERGLDLTNSDKRIYGEQQYMNKKQYGSLITPLTPAVGLHTVLLTKEITNPDFRRVAKWNTRLTWNEKNILIATTELNRISSNLNLPYYVKVSAIKIYKKLNKMNILKGRSINAMVAACIYYSCRKWRVNRMFIEILEETSCSEKDIRRCFHVLLNELNLKVPAVDLNSLIPKYASKLKLDRSVVNSVIMLLESKKGSMFIMGKDPKGVCAGALYLICKFKI</sequence>
<accession>X1DDR5</accession>
<dbReference type="PANTHER" id="PTHR11618">
    <property type="entry name" value="TRANSCRIPTION INITIATION FACTOR IIB-RELATED"/>
    <property type="match status" value="1"/>
</dbReference>
<evidence type="ECO:0000313" key="4">
    <source>
        <dbReference type="EMBL" id="GAG94546.1"/>
    </source>
</evidence>
<dbReference type="GO" id="GO:0070897">
    <property type="term" value="P:transcription preinitiation complex assembly"/>
    <property type="evidence" value="ECO:0007669"/>
    <property type="project" value="InterPro"/>
</dbReference>
<organism evidence="4">
    <name type="scientific">marine sediment metagenome</name>
    <dbReference type="NCBI Taxonomy" id="412755"/>
    <lineage>
        <taxon>unclassified sequences</taxon>
        <taxon>metagenomes</taxon>
        <taxon>ecological metagenomes</taxon>
    </lineage>
</organism>
<dbReference type="PRINTS" id="PR00685">
    <property type="entry name" value="TIFACTORIIB"/>
</dbReference>
<dbReference type="InterPro" id="IPR000812">
    <property type="entry name" value="TFIIB"/>
</dbReference>
<dbReference type="InterPro" id="IPR013150">
    <property type="entry name" value="TFIIB_cyclin"/>
</dbReference>
<dbReference type="SMART" id="SM00385">
    <property type="entry name" value="CYCLIN"/>
    <property type="match status" value="1"/>
</dbReference>
<name>X1DDR5_9ZZZZ</name>
<dbReference type="SUPFAM" id="SSF57783">
    <property type="entry name" value="Zinc beta-ribbon"/>
    <property type="match status" value="1"/>
</dbReference>
<dbReference type="Pfam" id="PF00382">
    <property type="entry name" value="TFIIB"/>
    <property type="match status" value="1"/>
</dbReference>
<keyword evidence="1" id="KW-0805">Transcription regulation</keyword>
<evidence type="ECO:0000259" key="3">
    <source>
        <dbReference type="SMART" id="SM00385"/>
    </source>
</evidence>
<proteinExistence type="predicted"/>
<gene>
    <name evidence="4" type="ORF">S01H4_40843</name>
</gene>
<evidence type="ECO:0000256" key="1">
    <source>
        <dbReference type="ARBA" id="ARBA00023015"/>
    </source>
</evidence>
<dbReference type="Gene3D" id="1.10.472.170">
    <property type="match status" value="1"/>
</dbReference>
<dbReference type="InterPro" id="IPR013763">
    <property type="entry name" value="Cyclin-like_dom"/>
</dbReference>
<dbReference type="InterPro" id="IPR036915">
    <property type="entry name" value="Cyclin-like_sf"/>
</dbReference>
<comment type="caution">
    <text evidence="4">The sequence shown here is derived from an EMBL/GenBank/DDBJ whole genome shotgun (WGS) entry which is preliminary data.</text>
</comment>
<keyword evidence="2" id="KW-0804">Transcription</keyword>